<keyword evidence="5" id="KW-0963">Cytoplasm</keyword>
<organism evidence="10 11">
    <name type="scientific">Vulcanimicrobium alpinum</name>
    <dbReference type="NCBI Taxonomy" id="3016050"/>
    <lineage>
        <taxon>Bacteria</taxon>
        <taxon>Bacillati</taxon>
        <taxon>Vulcanimicrobiota</taxon>
        <taxon>Vulcanimicrobiia</taxon>
        <taxon>Vulcanimicrobiales</taxon>
        <taxon>Vulcanimicrobiaceae</taxon>
        <taxon>Vulcanimicrobium</taxon>
    </lineage>
</organism>
<dbReference type="PANTHER" id="PTHR10993:SF7">
    <property type="entry name" value="LIPOYLTRANSFERASE 2, MITOCHONDRIAL-RELATED"/>
    <property type="match status" value="1"/>
</dbReference>
<comment type="similarity">
    <text evidence="5 6">Belongs to the LipB family.</text>
</comment>
<dbReference type="InterPro" id="IPR020605">
    <property type="entry name" value="Octanoyltransferase_CS"/>
</dbReference>
<dbReference type="KEGG" id="vab:WPS_06980"/>
<accession>A0AAN1XW79</accession>
<dbReference type="InterPro" id="IPR004143">
    <property type="entry name" value="BPL_LPL_catalytic"/>
</dbReference>
<dbReference type="EMBL" id="AP025523">
    <property type="protein sequence ID" value="BDE05422.1"/>
    <property type="molecule type" value="Genomic_DNA"/>
</dbReference>
<dbReference type="GO" id="GO:0033819">
    <property type="term" value="F:lipoyl(octanoyl) transferase activity"/>
    <property type="evidence" value="ECO:0007669"/>
    <property type="project" value="UniProtKB-EC"/>
</dbReference>
<dbReference type="Proteomes" id="UP001317532">
    <property type="component" value="Chromosome"/>
</dbReference>
<protein>
    <recommendedName>
        <fullName evidence="5 6">Octanoyltransferase</fullName>
        <ecNumber evidence="5 6">2.3.1.181</ecNumber>
    </recommendedName>
    <alternativeName>
        <fullName evidence="5">Lipoate-protein ligase B</fullName>
    </alternativeName>
    <alternativeName>
        <fullName evidence="5">Lipoyl/octanoyl transferase</fullName>
    </alternativeName>
    <alternativeName>
        <fullName evidence="5">Octanoyl-[acyl-carrier-protein]-protein N-octanoyltransferase</fullName>
    </alternativeName>
</protein>
<keyword evidence="2 5" id="KW-0808">Transferase</keyword>
<evidence type="ECO:0000256" key="7">
    <source>
        <dbReference type="PIRSR" id="PIRSR016262-1"/>
    </source>
</evidence>
<feature type="binding site" evidence="5 8">
    <location>
        <begin position="156"/>
        <end position="158"/>
    </location>
    <ligand>
        <name>substrate</name>
    </ligand>
</feature>
<dbReference type="GO" id="GO:0009249">
    <property type="term" value="P:protein lipoylation"/>
    <property type="evidence" value="ECO:0007669"/>
    <property type="project" value="InterPro"/>
</dbReference>
<dbReference type="CDD" id="cd16444">
    <property type="entry name" value="LipB"/>
    <property type="match status" value="1"/>
</dbReference>
<reference evidence="10 11" key="1">
    <citation type="journal article" date="2022" name="ISME Commun">
        <title>Vulcanimicrobium alpinus gen. nov. sp. nov., the first cultivated representative of the candidate phylum 'Eremiobacterota', is a metabolically versatile aerobic anoxygenic phototroph.</title>
        <authorList>
            <person name="Yabe S."/>
            <person name="Muto K."/>
            <person name="Abe K."/>
            <person name="Yokota A."/>
            <person name="Staudigel H."/>
            <person name="Tebo B.M."/>
        </authorList>
    </citation>
    <scope>NUCLEOTIDE SEQUENCE [LARGE SCALE GENOMIC DNA]</scope>
    <source>
        <strain evidence="10 11">WC8-2</strain>
    </source>
</reference>
<evidence type="ECO:0000256" key="8">
    <source>
        <dbReference type="PIRSR" id="PIRSR016262-2"/>
    </source>
</evidence>
<evidence type="ECO:0000256" key="4">
    <source>
        <dbReference type="ARBA" id="ARBA00024732"/>
    </source>
</evidence>
<feature type="binding site" evidence="5 8">
    <location>
        <begin position="143"/>
        <end position="145"/>
    </location>
    <ligand>
        <name>substrate</name>
    </ligand>
</feature>
<dbReference type="InterPro" id="IPR045864">
    <property type="entry name" value="aa-tRNA-synth_II/BPL/LPL"/>
</dbReference>
<comment type="function">
    <text evidence="4 5 6">Catalyzes the transfer of endogenously produced octanoic acid from octanoyl-acyl-carrier-protein onto the lipoyl domains of lipoate-dependent enzymes. Lipoyl-ACP can also act as a substrate although octanoyl-ACP is likely to be the physiological substrate.</text>
</comment>
<feature type="domain" description="BPL/LPL catalytic" evidence="9">
    <location>
        <begin position="32"/>
        <end position="213"/>
    </location>
</feature>
<evidence type="ECO:0000313" key="11">
    <source>
        <dbReference type="Proteomes" id="UP001317532"/>
    </source>
</evidence>
<proteinExistence type="inferred from homology"/>
<dbReference type="PIRSF" id="PIRSF016262">
    <property type="entry name" value="LPLase"/>
    <property type="match status" value="1"/>
</dbReference>
<comment type="subcellular location">
    <subcellularLocation>
        <location evidence="5">Cytoplasm</location>
    </subcellularLocation>
</comment>
<evidence type="ECO:0000256" key="2">
    <source>
        <dbReference type="ARBA" id="ARBA00022679"/>
    </source>
</evidence>
<gene>
    <name evidence="5 10" type="primary">lipB</name>
    <name evidence="10" type="ORF">WPS_06980</name>
</gene>
<keyword evidence="11" id="KW-1185">Reference proteome</keyword>
<dbReference type="Pfam" id="PF21948">
    <property type="entry name" value="LplA-B_cat"/>
    <property type="match status" value="1"/>
</dbReference>
<dbReference type="HAMAP" id="MF_00013">
    <property type="entry name" value="LipB"/>
    <property type="match status" value="1"/>
</dbReference>
<dbReference type="InterPro" id="IPR000544">
    <property type="entry name" value="Octanoyltransferase"/>
</dbReference>
<evidence type="ECO:0000259" key="9">
    <source>
        <dbReference type="PROSITE" id="PS51733"/>
    </source>
</evidence>
<dbReference type="GO" id="GO:0005737">
    <property type="term" value="C:cytoplasm"/>
    <property type="evidence" value="ECO:0007669"/>
    <property type="project" value="UniProtKB-SubCell"/>
</dbReference>
<evidence type="ECO:0000313" key="10">
    <source>
        <dbReference type="EMBL" id="BDE05422.1"/>
    </source>
</evidence>
<name>A0AAN1XW79_UNVUL</name>
<comment type="caution">
    <text evidence="5">Lacks conserved residue(s) required for the propagation of feature annotation.</text>
</comment>
<dbReference type="PROSITE" id="PS51733">
    <property type="entry name" value="BPL_LPL_CATALYTIC"/>
    <property type="match status" value="1"/>
</dbReference>
<dbReference type="NCBIfam" id="TIGR00214">
    <property type="entry name" value="lipB"/>
    <property type="match status" value="1"/>
</dbReference>
<evidence type="ECO:0000256" key="6">
    <source>
        <dbReference type="PIRNR" id="PIRNR016262"/>
    </source>
</evidence>
<comment type="miscellaneous">
    <text evidence="5">In the reaction, the free carboxyl group of octanoic acid is attached via an amide linkage to the epsilon-amino group of a specific lysine residue of lipoyl domains of lipoate-dependent enzymes.</text>
</comment>
<sequence length="235" mass="25097">MADPARVLDLGRRRYAPVLALQRALHAAVAEGRAPETWLVVEHEPVITLGRNAKTSNLLVSSGLLAARGVDVVEVERGGDVTYHGPGQIVVYPIRKLPRFREIVPLVGAIENAVIDTLRQFGIEAQRRAEHRGVYVGGDAICAVGLAVRRMTSMHGLALNVTTALDYDRLITPCGTPEFGITSIAAQTCRDVARDDVRDALLESLAGGFGVTYACDVLAPGAPLPFPANTSLELA</sequence>
<evidence type="ECO:0000256" key="5">
    <source>
        <dbReference type="HAMAP-Rule" id="MF_00013"/>
    </source>
</evidence>
<dbReference type="PANTHER" id="PTHR10993">
    <property type="entry name" value="OCTANOYLTRANSFERASE"/>
    <property type="match status" value="1"/>
</dbReference>
<dbReference type="Gene3D" id="3.30.930.10">
    <property type="entry name" value="Bira Bifunctional Protein, Domain 2"/>
    <property type="match status" value="1"/>
</dbReference>
<dbReference type="SUPFAM" id="SSF55681">
    <property type="entry name" value="Class II aaRS and biotin synthetases"/>
    <property type="match status" value="1"/>
</dbReference>
<evidence type="ECO:0000256" key="3">
    <source>
        <dbReference type="ARBA" id="ARBA00023315"/>
    </source>
</evidence>
<dbReference type="RefSeq" id="WP_317996460.1">
    <property type="nucleotide sequence ID" value="NZ_AP025523.1"/>
</dbReference>
<feature type="binding site" evidence="5 8">
    <location>
        <begin position="77"/>
        <end position="84"/>
    </location>
    <ligand>
        <name>substrate</name>
    </ligand>
</feature>
<comment type="pathway">
    <text evidence="1 5 6">Protein modification; protein lipoylation via endogenous pathway; protein N(6)-(lipoyl)lysine from octanoyl-[acyl-carrier-protein]: step 1/2.</text>
</comment>
<evidence type="ECO:0000256" key="1">
    <source>
        <dbReference type="ARBA" id="ARBA00004821"/>
    </source>
</evidence>
<keyword evidence="3 5" id="KW-0012">Acyltransferase</keyword>
<dbReference type="PROSITE" id="PS01313">
    <property type="entry name" value="LIPB"/>
    <property type="match status" value="1"/>
</dbReference>
<dbReference type="EC" id="2.3.1.181" evidence="5 6"/>
<comment type="catalytic activity">
    <reaction evidence="5 6">
        <text>octanoyl-[ACP] + L-lysyl-[protein] = N(6)-octanoyl-L-lysyl-[protein] + holo-[ACP] + H(+)</text>
        <dbReference type="Rhea" id="RHEA:17665"/>
        <dbReference type="Rhea" id="RHEA-COMP:9636"/>
        <dbReference type="Rhea" id="RHEA-COMP:9685"/>
        <dbReference type="Rhea" id="RHEA-COMP:9752"/>
        <dbReference type="Rhea" id="RHEA-COMP:9928"/>
        <dbReference type="ChEBI" id="CHEBI:15378"/>
        <dbReference type="ChEBI" id="CHEBI:29969"/>
        <dbReference type="ChEBI" id="CHEBI:64479"/>
        <dbReference type="ChEBI" id="CHEBI:78463"/>
        <dbReference type="ChEBI" id="CHEBI:78809"/>
        <dbReference type="EC" id="2.3.1.181"/>
    </reaction>
</comment>
<dbReference type="AlphaFoldDB" id="A0AAN1XW79"/>
<feature type="active site" description="Acyl-thioester intermediate" evidence="5 7">
    <location>
        <position position="174"/>
    </location>
</feature>